<dbReference type="GO" id="GO:0005634">
    <property type="term" value="C:nucleus"/>
    <property type="evidence" value="ECO:0007669"/>
    <property type="project" value="UniProtKB-SubCell"/>
</dbReference>
<feature type="region of interest" description="Disordered" evidence="7">
    <location>
        <begin position="91"/>
        <end position="112"/>
    </location>
</feature>
<comment type="subcellular location">
    <subcellularLocation>
        <location evidence="1">Nucleus</location>
    </subcellularLocation>
</comment>
<keyword evidence="3" id="KW-0677">Repeat</keyword>
<evidence type="ECO:0000256" key="6">
    <source>
        <dbReference type="ARBA" id="ARBA00023242"/>
    </source>
</evidence>
<accession>E9EAG7</accession>
<gene>
    <name evidence="9" type="ORF">MAC_06865</name>
</gene>
<dbReference type="HOGENOM" id="CLU_006466_0_1_1"/>
<reference evidence="9 10" key="1">
    <citation type="journal article" date="2011" name="PLoS Genet.">
        <title>Genome sequencing and comparative transcriptomics of the model entomopathogenic fungi Metarhizium anisopliae and M. acridum.</title>
        <authorList>
            <person name="Gao Q."/>
            <person name="Jin K."/>
            <person name="Ying S.H."/>
            <person name="Zhang Y."/>
            <person name="Xiao G."/>
            <person name="Shang Y."/>
            <person name="Duan Z."/>
            <person name="Hu X."/>
            <person name="Xie X.Q."/>
            <person name="Zhou G."/>
            <person name="Peng G."/>
            <person name="Luo Z."/>
            <person name="Huang W."/>
            <person name="Wang B."/>
            <person name="Fang W."/>
            <person name="Wang S."/>
            <person name="Zhong Y."/>
            <person name="Ma L.J."/>
            <person name="St Leger R.J."/>
            <person name="Zhao G.P."/>
            <person name="Pei Y."/>
            <person name="Feng M.G."/>
            <person name="Xia Y."/>
            <person name="Wang C."/>
        </authorList>
    </citation>
    <scope>NUCLEOTIDE SEQUENCE [LARGE SCALE GENOMIC DNA]</scope>
    <source>
        <strain evidence="9 10">CQMa 102</strain>
    </source>
</reference>
<dbReference type="eggNOG" id="KOG1721">
    <property type="taxonomic scope" value="Eukaryota"/>
</dbReference>
<evidence type="ECO:0000256" key="5">
    <source>
        <dbReference type="ARBA" id="ARBA00022833"/>
    </source>
</evidence>
<dbReference type="InterPro" id="IPR007219">
    <property type="entry name" value="XnlR_reg_dom"/>
</dbReference>
<dbReference type="InParanoid" id="E9EAG7"/>
<dbReference type="InterPro" id="IPR051059">
    <property type="entry name" value="VerF-like"/>
</dbReference>
<dbReference type="AlphaFoldDB" id="E9EAG7"/>
<dbReference type="GO" id="GO:0008270">
    <property type="term" value="F:zinc ion binding"/>
    <property type="evidence" value="ECO:0007669"/>
    <property type="project" value="UniProtKB-KW"/>
</dbReference>
<dbReference type="GO" id="GO:0000785">
    <property type="term" value="C:chromatin"/>
    <property type="evidence" value="ECO:0007669"/>
    <property type="project" value="TreeGrafter"/>
</dbReference>
<dbReference type="GO" id="GO:0006351">
    <property type="term" value="P:DNA-templated transcription"/>
    <property type="evidence" value="ECO:0007669"/>
    <property type="project" value="InterPro"/>
</dbReference>
<dbReference type="OMA" id="ANFIIWH"/>
<evidence type="ECO:0000256" key="7">
    <source>
        <dbReference type="SAM" id="MobiDB-lite"/>
    </source>
</evidence>
<dbReference type="CDD" id="cd12148">
    <property type="entry name" value="fungal_TF_MHR"/>
    <property type="match status" value="1"/>
</dbReference>
<dbReference type="Proteomes" id="UP000002499">
    <property type="component" value="Unassembled WGS sequence"/>
</dbReference>
<dbReference type="Pfam" id="PF04082">
    <property type="entry name" value="Fungal_trans"/>
    <property type="match status" value="1"/>
</dbReference>
<evidence type="ECO:0000313" key="9">
    <source>
        <dbReference type="EMBL" id="EFY87076.1"/>
    </source>
</evidence>
<evidence type="ECO:0000256" key="4">
    <source>
        <dbReference type="ARBA" id="ARBA00022771"/>
    </source>
</evidence>
<protein>
    <submittedName>
        <fullName evidence="9">C2H2 finger domain protein, putative</fullName>
    </submittedName>
</protein>
<dbReference type="FunCoup" id="E9EAG7">
    <property type="interactions" value="19"/>
</dbReference>
<dbReference type="GO" id="GO:0000981">
    <property type="term" value="F:DNA-binding transcription factor activity, RNA polymerase II-specific"/>
    <property type="evidence" value="ECO:0007669"/>
    <property type="project" value="InterPro"/>
</dbReference>
<proteinExistence type="predicted"/>
<keyword evidence="6" id="KW-0539">Nucleus</keyword>
<keyword evidence="10" id="KW-1185">Reference proteome</keyword>
<keyword evidence="2" id="KW-0479">Metal-binding</keyword>
<evidence type="ECO:0000259" key="8">
    <source>
        <dbReference type="Pfam" id="PF04082"/>
    </source>
</evidence>
<evidence type="ECO:0000256" key="2">
    <source>
        <dbReference type="ARBA" id="ARBA00022723"/>
    </source>
</evidence>
<dbReference type="PANTHER" id="PTHR40626">
    <property type="entry name" value="MIP31509P"/>
    <property type="match status" value="1"/>
</dbReference>
<evidence type="ECO:0000313" key="10">
    <source>
        <dbReference type="Proteomes" id="UP000002499"/>
    </source>
</evidence>
<evidence type="ECO:0000256" key="3">
    <source>
        <dbReference type="ARBA" id="ARBA00022737"/>
    </source>
</evidence>
<sequence length="673" mass="74904">MLCSTASGLAVVNPGFDPLPSSSLPTFGTETYSQPPFAVEDDFTAWLFNESSVPSSSVAYPSWTGVIPSYLDAAQLQTQLGVRERTHGMLSSGGISDRPMSVARTPDRRSPRTIMSDDKLQELLHLMATRFNKAAYSTVASRTESFLDGDVNNDNHILSLRMTRTYIESYWYHFHPQLPILHRPAFVADHAPNLLLLAIIAIGASTLDRIHGPEVTETVSELANFIIWHLRWEVFMDTEFQAPTKLWVYQALLLIEVHEKMYSTRSLHDRAHIHHDTTLTLMRRGNLFVGRSADSPQASSTDDRPGSNMTPDSALDESWTHWIKAEATRRVVFAAFVLDSTHAAMFGHPAKMTAHELRLPLPCDEALWSATSAAEVVRVQSSLRASGAKPNMFLDGLKETLEGRRVRTDALGRSIIMTGLLSVLWHMKQREPQACSLDVPPSLGGRDIRRSALLRAFDDALGQNGTPTFGCEYRARRPPGDNYFTETRGVLHGLAHMASHIDIAECQSFAGAVQRTGQSRESSAAVEKMAERWAVEASAREAAFYALKFLSQCLLTGASEDEDAYSGRDDYNLNRPWVMYMAALVVWCYGFAADGPIPLPPALATAAEQRRDMLEFLKRVGGVRSPHDLQGMRRRNRCLGLLMVLRDGFVKTRWELLTEAANLLDNCIAKLRG</sequence>
<feature type="domain" description="Xylanolytic transcriptional activator regulatory" evidence="8">
    <location>
        <begin position="167"/>
        <end position="438"/>
    </location>
</feature>
<organism evidence="10">
    <name type="scientific">Metarhizium acridum (strain CQMa 102)</name>
    <dbReference type="NCBI Taxonomy" id="655827"/>
    <lineage>
        <taxon>Eukaryota</taxon>
        <taxon>Fungi</taxon>
        <taxon>Dikarya</taxon>
        <taxon>Ascomycota</taxon>
        <taxon>Pezizomycotina</taxon>
        <taxon>Sordariomycetes</taxon>
        <taxon>Hypocreomycetidae</taxon>
        <taxon>Hypocreales</taxon>
        <taxon>Clavicipitaceae</taxon>
        <taxon>Metarhizium</taxon>
    </lineage>
</organism>
<keyword evidence="4" id="KW-0863">Zinc-finger</keyword>
<dbReference type="PANTHER" id="PTHR40626:SF11">
    <property type="entry name" value="ZINC FINGER PROTEIN YPR022C"/>
    <property type="match status" value="1"/>
</dbReference>
<name>E9EAG7_METAQ</name>
<evidence type="ECO:0000256" key="1">
    <source>
        <dbReference type="ARBA" id="ARBA00004123"/>
    </source>
</evidence>
<dbReference type="OrthoDB" id="5147774at2759"/>
<feature type="region of interest" description="Disordered" evidence="7">
    <location>
        <begin position="292"/>
        <end position="313"/>
    </location>
</feature>
<keyword evidence="5" id="KW-0862">Zinc</keyword>
<dbReference type="STRING" id="655827.E9EAG7"/>
<dbReference type="GO" id="GO:0000978">
    <property type="term" value="F:RNA polymerase II cis-regulatory region sequence-specific DNA binding"/>
    <property type="evidence" value="ECO:0007669"/>
    <property type="project" value="InterPro"/>
</dbReference>
<dbReference type="EMBL" id="GL698533">
    <property type="protein sequence ID" value="EFY87076.1"/>
    <property type="molecule type" value="Genomic_DNA"/>
</dbReference>